<keyword evidence="10" id="KW-0406">Ion transport</keyword>
<evidence type="ECO:0000256" key="3">
    <source>
        <dbReference type="ARBA" id="ARBA00012668"/>
    </source>
</evidence>
<evidence type="ECO:0000256" key="14">
    <source>
        <dbReference type="SAM" id="Phobius"/>
    </source>
</evidence>
<keyword evidence="8 14" id="KW-1133">Transmembrane helix</keyword>
<feature type="transmembrane region" description="Helical" evidence="14">
    <location>
        <begin position="254"/>
        <end position="274"/>
    </location>
</feature>
<comment type="caution">
    <text evidence="16">The sequence shown here is derived from an EMBL/GenBank/DDBJ whole genome shotgun (WGS) entry which is preliminary data.</text>
</comment>
<evidence type="ECO:0000256" key="11">
    <source>
        <dbReference type="ARBA" id="ARBA00023136"/>
    </source>
</evidence>
<dbReference type="GO" id="GO:0015677">
    <property type="term" value="P:copper ion import"/>
    <property type="evidence" value="ECO:0007669"/>
    <property type="project" value="TreeGrafter"/>
</dbReference>
<dbReference type="InterPro" id="IPR013130">
    <property type="entry name" value="Fe3_Rdtase_TM_dom"/>
</dbReference>
<dbReference type="CDD" id="cd06186">
    <property type="entry name" value="NOX_Duox_like_FAD_NADP"/>
    <property type="match status" value="1"/>
</dbReference>
<dbReference type="GO" id="GO:0005886">
    <property type="term" value="C:plasma membrane"/>
    <property type="evidence" value="ECO:0007669"/>
    <property type="project" value="UniProtKB-SubCell"/>
</dbReference>
<keyword evidence="12" id="KW-0325">Glycoprotein</keyword>
<dbReference type="EC" id="1.16.1.9" evidence="3"/>
<dbReference type="Pfam" id="PF01794">
    <property type="entry name" value="Ferric_reduct"/>
    <property type="match status" value="1"/>
</dbReference>
<dbReference type="Gene3D" id="3.40.50.80">
    <property type="entry name" value="Nucleotide-binding domain of ferredoxin-NADP reductase (FNR) module"/>
    <property type="match status" value="1"/>
</dbReference>
<accession>A0AAV9PLR5</accession>
<evidence type="ECO:0000256" key="10">
    <source>
        <dbReference type="ARBA" id="ARBA00023065"/>
    </source>
</evidence>
<evidence type="ECO:0000256" key="8">
    <source>
        <dbReference type="ARBA" id="ARBA00022989"/>
    </source>
</evidence>
<protein>
    <recommendedName>
        <fullName evidence="3">ferric-chelate reductase (NADPH)</fullName>
        <ecNumber evidence="3">1.16.1.9</ecNumber>
    </recommendedName>
</protein>
<keyword evidence="6 14" id="KW-0812">Transmembrane</keyword>
<evidence type="ECO:0000313" key="16">
    <source>
        <dbReference type="EMBL" id="KAK5173785.1"/>
    </source>
</evidence>
<dbReference type="InterPro" id="IPR039261">
    <property type="entry name" value="FNR_nucleotide-bd"/>
</dbReference>
<feature type="transmembrane region" description="Helical" evidence="14">
    <location>
        <begin position="227"/>
        <end position="247"/>
    </location>
</feature>
<evidence type="ECO:0000256" key="5">
    <source>
        <dbReference type="ARBA" id="ARBA00022475"/>
    </source>
</evidence>
<dbReference type="GO" id="GO:0052851">
    <property type="term" value="F:ferric-chelate reductase (NADPH) activity"/>
    <property type="evidence" value="ECO:0007669"/>
    <property type="project" value="UniProtKB-EC"/>
</dbReference>
<comment type="similarity">
    <text evidence="2">Belongs to the ferric reductase (FRE) family.</text>
</comment>
<comment type="catalytic activity">
    <reaction evidence="13">
        <text>2 a Fe(II)-siderophore + NADP(+) + H(+) = 2 a Fe(III)-siderophore + NADPH</text>
        <dbReference type="Rhea" id="RHEA:28795"/>
        <dbReference type="Rhea" id="RHEA-COMP:11342"/>
        <dbReference type="Rhea" id="RHEA-COMP:11344"/>
        <dbReference type="ChEBI" id="CHEBI:15378"/>
        <dbReference type="ChEBI" id="CHEBI:29033"/>
        <dbReference type="ChEBI" id="CHEBI:29034"/>
        <dbReference type="ChEBI" id="CHEBI:57783"/>
        <dbReference type="ChEBI" id="CHEBI:58349"/>
        <dbReference type="EC" id="1.16.1.9"/>
    </reaction>
</comment>
<dbReference type="GO" id="GO:0006826">
    <property type="term" value="P:iron ion transport"/>
    <property type="evidence" value="ECO:0007669"/>
    <property type="project" value="TreeGrafter"/>
</dbReference>
<dbReference type="InterPro" id="IPR051410">
    <property type="entry name" value="Ferric/Cupric_Reductase"/>
</dbReference>
<dbReference type="InterPro" id="IPR013121">
    <property type="entry name" value="Fe_red_NAD-bd_6"/>
</dbReference>
<dbReference type="InterPro" id="IPR013112">
    <property type="entry name" value="FAD-bd_8"/>
</dbReference>
<dbReference type="RefSeq" id="XP_064662480.1">
    <property type="nucleotide sequence ID" value="XM_064799725.1"/>
</dbReference>
<dbReference type="AlphaFoldDB" id="A0AAV9PLR5"/>
<feature type="transmembrane region" description="Helical" evidence="14">
    <location>
        <begin position="108"/>
        <end position="127"/>
    </location>
</feature>
<dbReference type="Gene3D" id="2.40.30.10">
    <property type="entry name" value="Translation factors"/>
    <property type="match status" value="1"/>
</dbReference>
<evidence type="ECO:0000256" key="13">
    <source>
        <dbReference type="ARBA" id="ARBA00048483"/>
    </source>
</evidence>
<dbReference type="SUPFAM" id="SSF63380">
    <property type="entry name" value="Riboflavin synthase domain-like"/>
    <property type="match status" value="1"/>
</dbReference>
<dbReference type="InterPro" id="IPR017927">
    <property type="entry name" value="FAD-bd_FR_type"/>
</dbReference>
<dbReference type="SFLD" id="SFLDG01168">
    <property type="entry name" value="Ferric_reductase_subgroup_(FRE"/>
    <property type="match status" value="1"/>
</dbReference>
<feature type="transmembrane region" description="Helical" evidence="14">
    <location>
        <begin position="194"/>
        <end position="215"/>
    </location>
</feature>
<evidence type="ECO:0000256" key="7">
    <source>
        <dbReference type="ARBA" id="ARBA00022982"/>
    </source>
</evidence>
<dbReference type="EMBL" id="JAVRRT010000003">
    <property type="protein sequence ID" value="KAK5173785.1"/>
    <property type="molecule type" value="Genomic_DNA"/>
</dbReference>
<dbReference type="GeneID" id="89923813"/>
<reference evidence="16 17" key="1">
    <citation type="submission" date="2023-08" db="EMBL/GenBank/DDBJ databases">
        <title>Black Yeasts Isolated from many extreme environments.</title>
        <authorList>
            <person name="Coleine C."/>
            <person name="Stajich J.E."/>
            <person name="Selbmann L."/>
        </authorList>
    </citation>
    <scope>NUCLEOTIDE SEQUENCE [LARGE SCALE GENOMIC DNA]</scope>
    <source>
        <strain evidence="16 17">CCFEE 5935</strain>
    </source>
</reference>
<evidence type="ECO:0000256" key="9">
    <source>
        <dbReference type="ARBA" id="ARBA00023002"/>
    </source>
</evidence>
<keyword evidence="11 14" id="KW-0472">Membrane</keyword>
<dbReference type="GO" id="GO:0006879">
    <property type="term" value="P:intracellular iron ion homeostasis"/>
    <property type="evidence" value="ECO:0007669"/>
    <property type="project" value="TreeGrafter"/>
</dbReference>
<keyword evidence="5" id="KW-1003">Cell membrane</keyword>
<evidence type="ECO:0000259" key="15">
    <source>
        <dbReference type="PROSITE" id="PS51384"/>
    </source>
</evidence>
<gene>
    <name evidence="16" type="ORF">LTR77_002466</name>
</gene>
<keyword evidence="17" id="KW-1185">Reference proteome</keyword>
<dbReference type="SUPFAM" id="SSF52343">
    <property type="entry name" value="Ferredoxin reductase-like, C-terminal NADP-linked domain"/>
    <property type="match status" value="1"/>
</dbReference>
<dbReference type="PANTHER" id="PTHR32361:SF9">
    <property type="entry name" value="FERRIC REDUCTASE TRANSMEMBRANE COMPONENT 3-RELATED"/>
    <property type="match status" value="1"/>
</dbReference>
<dbReference type="PROSITE" id="PS51384">
    <property type="entry name" value="FAD_FR"/>
    <property type="match status" value="1"/>
</dbReference>
<dbReference type="SFLD" id="SFLDS00052">
    <property type="entry name" value="Ferric_Reductase_Domain"/>
    <property type="match status" value="1"/>
</dbReference>
<dbReference type="PANTHER" id="PTHR32361">
    <property type="entry name" value="FERRIC/CUPRIC REDUCTASE TRANSMEMBRANE COMPONENT"/>
    <property type="match status" value="1"/>
</dbReference>
<keyword evidence="7" id="KW-0249">Electron transport</keyword>
<proteinExistence type="inferred from homology"/>
<keyword evidence="9" id="KW-0560">Oxidoreductase</keyword>
<organism evidence="16 17">
    <name type="scientific">Saxophila tyrrhenica</name>
    <dbReference type="NCBI Taxonomy" id="1690608"/>
    <lineage>
        <taxon>Eukaryota</taxon>
        <taxon>Fungi</taxon>
        <taxon>Dikarya</taxon>
        <taxon>Ascomycota</taxon>
        <taxon>Pezizomycotina</taxon>
        <taxon>Dothideomycetes</taxon>
        <taxon>Dothideomycetidae</taxon>
        <taxon>Mycosphaerellales</taxon>
        <taxon>Extremaceae</taxon>
        <taxon>Saxophila</taxon>
    </lineage>
</organism>
<feature type="domain" description="FAD-binding FR-type" evidence="15">
    <location>
        <begin position="294"/>
        <end position="408"/>
    </location>
</feature>
<evidence type="ECO:0000313" key="17">
    <source>
        <dbReference type="Proteomes" id="UP001337655"/>
    </source>
</evidence>
<sequence>MRWPYHFIDLTDAQKHQRRELLDKHANIAQFSAIVPLLVIQLWSGFSWLRKTWQNHNDLDLPSSPYRKDVSARSPRGLDHARVLLRKVRWWLGEEQRLGDIVGTRGQVIFALSWMVWLFWLCFAETGDGKLNIMHHKYNIMLKNSDYLHVTKRFGIIASSQLPFHYLLALKSPYSPLQLLTRKSHETLNVYHQFLGKAIAFLLYIHAVLYLNFYVQKSLLISKIQELYVLCGIIGVVAFKIVTIPPFKHRKYRFWYLTHILISSLLLPLLFFHVSHLRVYLYEAGLIYAVHAFLRYRALKIVTATLRHIPTTSSSTDLLEITIPTSPPLQSYKTAQHTYLSLPHHPLSRNLNSNPFTLASLPHSDGHLRFLVRIYAGNTAALLASTTSSSGGQLDLTLEGPYGTSTHPDTLLGYDRVLFVAGGVGAAFIVPLYRQLLEDLSPSAGSHRRSKVKFVWAVRSAEETTWALPSGEKERQGFVERMEMYVTAGGGGTDLQGANGAPVSPRTSEDVEAIELQERSTLLTSRTEPSSGDQFHYRAGRPDLPTIVHETFSHSSTERVAVMVCGPKSLSRDLRREVGNWVVGRGREVWWWEERFGW</sequence>
<evidence type="ECO:0000256" key="4">
    <source>
        <dbReference type="ARBA" id="ARBA00022448"/>
    </source>
</evidence>
<evidence type="ECO:0000256" key="6">
    <source>
        <dbReference type="ARBA" id="ARBA00022692"/>
    </source>
</evidence>
<dbReference type="InterPro" id="IPR017938">
    <property type="entry name" value="Riboflavin_synthase-like_b-brl"/>
</dbReference>
<dbReference type="Proteomes" id="UP001337655">
    <property type="component" value="Unassembled WGS sequence"/>
</dbReference>
<comment type="subcellular location">
    <subcellularLocation>
        <location evidence="1">Cell membrane</location>
        <topology evidence="1">Multi-pass membrane protein</topology>
    </subcellularLocation>
</comment>
<dbReference type="Pfam" id="PF08022">
    <property type="entry name" value="FAD_binding_8"/>
    <property type="match status" value="1"/>
</dbReference>
<evidence type="ECO:0000256" key="1">
    <source>
        <dbReference type="ARBA" id="ARBA00004651"/>
    </source>
</evidence>
<keyword evidence="4" id="KW-0813">Transport</keyword>
<evidence type="ECO:0000256" key="12">
    <source>
        <dbReference type="ARBA" id="ARBA00023180"/>
    </source>
</evidence>
<name>A0AAV9PLR5_9PEZI</name>
<feature type="transmembrane region" description="Helical" evidence="14">
    <location>
        <begin position="28"/>
        <end position="49"/>
    </location>
</feature>
<evidence type="ECO:0000256" key="2">
    <source>
        <dbReference type="ARBA" id="ARBA00006278"/>
    </source>
</evidence>
<dbReference type="Pfam" id="PF08030">
    <property type="entry name" value="NAD_binding_6"/>
    <property type="match status" value="1"/>
</dbReference>